<dbReference type="Gene3D" id="3.50.50.60">
    <property type="entry name" value="FAD/NAD(P)-binding domain"/>
    <property type="match status" value="1"/>
</dbReference>
<dbReference type="InterPro" id="IPR011777">
    <property type="entry name" value="Geranylgeranyl_Rdtase_fam"/>
</dbReference>
<evidence type="ECO:0000313" key="3">
    <source>
        <dbReference type="Proteomes" id="UP000218627"/>
    </source>
</evidence>
<dbReference type="PRINTS" id="PR00420">
    <property type="entry name" value="RNGMNOXGNASE"/>
</dbReference>
<proteinExistence type="predicted"/>
<dbReference type="EMBL" id="OBEN01000008">
    <property type="protein sequence ID" value="SNZ15484.1"/>
    <property type="molecule type" value="Genomic_DNA"/>
</dbReference>
<dbReference type="GO" id="GO:0071949">
    <property type="term" value="F:FAD binding"/>
    <property type="evidence" value="ECO:0007669"/>
    <property type="project" value="InterPro"/>
</dbReference>
<evidence type="ECO:0000313" key="2">
    <source>
        <dbReference type="EMBL" id="SNZ15484.1"/>
    </source>
</evidence>
<evidence type="ECO:0000259" key="1">
    <source>
        <dbReference type="Pfam" id="PF01494"/>
    </source>
</evidence>
<gene>
    <name evidence="2" type="ORF">SAMN06265353_1380</name>
</gene>
<dbReference type="InterPro" id="IPR050407">
    <property type="entry name" value="Geranylgeranyl_reductase"/>
</dbReference>
<keyword evidence="3" id="KW-1185">Reference proteome</keyword>
<dbReference type="PANTHER" id="PTHR42685:SF22">
    <property type="entry name" value="CONDITIONED MEDIUM FACTOR RECEPTOR 1"/>
    <property type="match status" value="1"/>
</dbReference>
<dbReference type="InterPro" id="IPR002938">
    <property type="entry name" value="FAD-bd"/>
</dbReference>
<dbReference type="Proteomes" id="UP000218627">
    <property type="component" value="Unassembled WGS sequence"/>
</dbReference>
<dbReference type="GO" id="GO:0016628">
    <property type="term" value="F:oxidoreductase activity, acting on the CH-CH group of donors, NAD or NADP as acceptor"/>
    <property type="evidence" value="ECO:0007669"/>
    <property type="project" value="InterPro"/>
</dbReference>
<sequence length="367" mass="41113">MNFYDLVVVGGGPAGSSTAYCASQKGLKVLVLEKKKVPRFKLCAGCISKRISSYLPAGWEKLVLNRISSGVLGYAGNESLEIPAEEDIAYIIDRSEFDAFLLDKAQETGAHLLQECEFLHLEKEGERYRISTSKGVFYADYLVGADGFYSKVATSLGYRKNKFFKALEFFTDGELSHKVLIDIGIVKRGYAWIFPKGSKISVGIACTGNYDLTKALKDYAEKRGFKNITKVYGWYIPYAESSRDVFYGKERILLTGDAGNLTDPLLGEGIYYAVWSGKVAVDAITSSPSNPAENYKTLLKDLVSELVYAGKIARLGYRFQKVAYRMAKKGALKTYYRLLTGDVSYRELYRGGLLDFFKGLIYNYLWR</sequence>
<name>A0A285P166_9AQUI</name>
<dbReference type="Pfam" id="PF01494">
    <property type="entry name" value="FAD_binding_3"/>
    <property type="match status" value="1"/>
</dbReference>
<dbReference type="InterPro" id="IPR036188">
    <property type="entry name" value="FAD/NAD-bd_sf"/>
</dbReference>
<accession>A0A285P166</accession>
<dbReference type="SUPFAM" id="SSF51905">
    <property type="entry name" value="FAD/NAD(P)-binding domain"/>
    <property type="match status" value="1"/>
</dbReference>
<dbReference type="PANTHER" id="PTHR42685">
    <property type="entry name" value="GERANYLGERANYL DIPHOSPHATE REDUCTASE"/>
    <property type="match status" value="1"/>
</dbReference>
<feature type="domain" description="FAD-binding" evidence="1">
    <location>
        <begin position="5"/>
        <end position="159"/>
    </location>
</feature>
<dbReference type="RefSeq" id="WP_096602740.1">
    <property type="nucleotide sequence ID" value="NZ_OBEN01000008.1"/>
</dbReference>
<dbReference type="AlphaFoldDB" id="A0A285P166"/>
<dbReference type="NCBIfam" id="TIGR02032">
    <property type="entry name" value="GG-red-SF"/>
    <property type="match status" value="1"/>
</dbReference>
<reference evidence="3" key="1">
    <citation type="submission" date="2017-09" db="EMBL/GenBank/DDBJ databases">
        <authorList>
            <person name="Varghese N."/>
            <person name="Submissions S."/>
        </authorList>
    </citation>
    <scope>NUCLEOTIDE SEQUENCE [LARGE SCALE GENOMIC DNA]</scope>
    <source>
        <strain evidence="3">DSM 2913</strain>
    </source>
</reference>
<organism evidence="2 3">
    <name type="scientific">Hydrogenobacter hydrogenophilus</name>
    <dbReference type="NCBI Taxonomy" id="35835"/>
    <lineage>
        <taxon>Bacteria</taxon>
        <taxon>Pseudomonadati</taxon>
        <taxon>Aquificota</taxon>
        <taxon>Aquificia</taxon>
        <taxon>Aquificales</taxon>
        <taxon>Aquificaceae</taxon>
        <taxon>Hydrogenobacter</taxon>
    </lineage>
</organism>
<protein>
    <submittedName>
        <fullName evidence="2">Geranylgeranyl reductase family</fullName>
    </submittedName>
</protein>
<dbReference type="OrthoDB" id="9806565at2"/>